<feature type="compositionally biased region" description="Basic and acidic residues" evidence="6">
    <location>
        <begin position="341"/>
        <end position="362"/>
    </location>
</feature>
<feature type="region of interest" description="Disordered" evidence="6">
    <location>
        <begin position="341"/>
        <end position="396"/>
    </location>
</feature>
<evidence type="ECO:0000256" key="7">
    <source>
        <dbReference type="SAM" id="Phobius"/>
    </source>
</evidence>
<sequence length="396" mass="42170">MKLSVRNLLIGLVIVIVLAVVLLRGDQLVELVETIKKGSVIPLVAALCTQLGKYFAQSFAYSFAFEAVGERMDPRSTLPLVFGTFFMNTIAPSLNLAGTTLVVDDARRRGIPPGRATSAALLMQITVDSGFATIMLVGFAILAFTVGLSPLWFLLGLLVIALVTVMVLILVLGRKRPALVLRALRPIERLVDRIRVRFKKPPLDSWVERTVGSFSDAAGLIAHNPKATAKAFGCSVVASLCELACFSLVGVGFGVTVPEALICGYVVATLFAMISITPQGVGVVEAAVVVAFTSFGESSAAGLSIALVYRGIVFWFPFLVGAILIQTTKSFKQEAKKTVRTARKSDRMRTVEGQARRLDEAKAQGAPVSGKARPAARSPQEQAAGAPPASSEPRGR</sequence>
<dbReference type="GeneID" id="97353078"/>
<reference evidence="10" key="1">
    <citation type="submission" date="2018-05" db="EMBL/GenBank/DDBJ databases">
        <title>Genome Sequencing of selected type strains of the family Eggerthellaceae.</title>
        <authorList>
            <person name="Danylec N."/>
            <person name="Stoll D.A."/>
            <person name="Doetsch A."/>
            <person name="Huch M."/>
        </authorList>
    </citation>
    <scope>NUCLEOTIDE SEQUENCE [LARGE SCALE GENOMIC DNA]</scope>
    <source>
        <strain evidence="10">DSM 27213</strain>
    </source>
</reference>
<evidence type="ECO:0000313" key="10">
    <source>
        <dbReference type="Proteomes" id="UP000285258"/>
    </source>
</evidence>
<dbReference type="InterPro" id="IPR022791">
    <property type="entry name" value="L-PG_synthase/AglD"/>
</dbReference>
<gene>
    <name evidence="9" type="ORF">DMP12_06770</name>
    <name evidence="8" type="ORF">GKG38_09165</name>
</gene>
<feature type="transmembrane region" description="Helical" evidence="7">
    <location>
        <begin position="80"/>
        <end position="104"/>
    </location>
</feature>
<comment type="caution">
    <text evidence="9">The sequence shown here is derived from an EMBL/GenBank/DDBJ whole genome shotgun (WGS) entry which is preliminary data.</text>
</comment>
<dbReference type="NCBIfam" id="TIGR00374">
    <property type="entry name" value="flippase-like domain"/>
    <property type="match status" value="1"/>
</dbReference>
<dbReference type="EMBL" id="WKZA01000039">
    <property type="protein sequence ID" value="MSA95217.1"/>
    <property type="molecule type" value="Genomic_DNA"/>
</dbReference>
<dbReference type="AlphaFoldDB" id="A0A1Y4FXK1"/>
<dbReference type="RefSeq" id="WP_087191543.1">
    <property type="nucleotide sequence ID" value="NZ_BAABZN010000001.1"/>
</dbReference>
<accession>A0A1Y4FXK1</accession>
<evidence type="ECO:0000256" key="6">
    <source>
        <dbReference type="SAM" id="MobiDB-lite"/>
    </source>
</evidence>
<evidence type="ECO:0000256" key="1">
    <source>
        <dbReference type="ARBA" id="ARBA00004651"/>
    </source>
</evidence>
<feature type="transmembrane region" description="Helical" evidence="7">
    <location>
        <begin position="307"/>
        <end position="325"/>
    </location>
</feature>
<evidence type="ECO:0000313" key="11">
    <source>
        <dbReference type="Proteomes" id="UP000462865"/>
    </source>
</evidence>
<organism evidence="9 10">
    <name type="scientific">Gordonibacter urolithinfaciens</name>
    <dbReference type="NCBI Taxonomy" id="1335613"/>
    <lineage>
        <taxon>Bacteria</taxon>
        <taxon>Bacillati</taxon>
        <taxon>Actinomycetota</taxon>
        <taxon>Coriobacteriia</taxon>
        <taxon>Eggerthellales</taxon>
        <taxon>Eggerthellaceae</taxon>
        <taxon>Gordonibacter</taxon>
    </lineage>
</organism>
<name>A0A1Y4FXK1_9ACTN</name>
<proteinExistence type="predicted"/>
<evidence type="ECO:0000313" key="9">
    <source>
        <dbReference type="EMBL" id="ROT90238.1"/>
    </source>
</evidence>
<dbReference type="PANTHER" id="PTHR39087:SF2">
    <property type="entry name" value="UPF0104 MEMBRANE PROTEIN MJ1595"/>
    <property type="match status" value="1"/>
</dbReference>
<feature type="transmembrane region" description="Helical" evidence="7">
    <location>
        <begin position="151"/>
        <end position="172"/>
    </location>
</feature>
<dbReference type="Pfam" id="PF03706">
    <property type="entry name" value="LPG_synthase_TM"/>
    <property type="match status" value="1"/>
</dbReference>
<dbReference type="PANTHER" id="PTHR39087">
    <property type="entry name" value="UPF0104 MEMBRANE PROTEIN MJ1595"/>
    <property type="match status" value="1"/>
</dbReference>
<feature type="transmembrane region" description="Helical" evidence="7">
    <location>
        <begin position="265"/>
        <end position="295"/>
    </location>
</feature>
<reference evidence="8 11" key="4">
    <citation type="journal article" date="2019" name="Nat. Med.">
        <title>A library of human gut bacterial isolates paired with longitudinal multiomics data enables mechanistic microbiome research.</title>
        <authorList>
            <person name="Poyet M."/>
            <person name="Groussin M."/>
            <person name="Gibbons S.M."/>
            <person name="Avila-Pacheco J."/>
            <person name="Jiang X."/>
            <person name="Kearney S.M."/>
            <person name="Perrotta A.R."/>
            <person name="Berdy B."/>
            <person name="Zhao S."/>
            <person name="Lieberman T.D."/>
            <person name="Swanson P.K."/>
            <person name="Smith M."/>
            <person name="Roesemann S."/>
            <person name="Alexander J.E."/>
            <person name="Rich S.A."/>
            <person name="Livny J."/>
            <person name="Vlamakis H."/>
            <person name="Clish C."/>
            <person name="Bullock K."/>
            <person name="Deik A."/>
            <person name="Scott J."/>
            <person name="Pierce K.A."/>
            <person name="Xavier R.J."/>
            <person name="Alm E.J."/>
        </authorList>
    </citation>
    <scope>NUCLEOTIDE SEQUENCE [LARGE SCALE GENOMIC DNA]</scope>
    <source>
        <strain evidence="8 11">BIOML-A1</strain>
    </source>
</reference>
<evidence type="ECO:0000256" key="4">
    <source>
        <dbReference type="ARBA" id="ARBA00022989"/>
    </source>
</evidence>
<protein>
    <submittedName>
        <fullName evidence="8">Flippase-like domain-containing protein</fullName>
    </submittedName>
    <submittedName>
        <fullName evidence="9">UPF0104 family protein</fullName>
    </submittedName>
</protein>
<feature type="transmembrane region" description="Helical" evidence="7">
    <location>
        <begin position="125"/>
        <end position="145"/>
    </location>
</feature>
<evidence type="ECO:0000256" key="5">
    <source>
        <dbReference type="ARBA" id="ARBA00023136"/>
    </source>
</evidence>
<evidence type="ECO:0000256" key="2">
    <source>
        <dbReference type="ARBA" id="ARBA00022475"/>
    </source>
</evidence>
<keyword evidence="3 7" id="KW-0812">Transmembrane</keyword>
<evidence type="ECO:0000313" key="8">
    <source>
        <dbReference type="EMBL" id="MSA95217.1"/>
    </source>
</evidence>
<evidence type="ECO:0000256" key="3">
    <source>
        <dbReference type="ARBA" id="ARBA00022692"/>
    </source>
</evidence>
<dbReference type="GO" id="GO:0005886">
    <property type="term" value="C:plasma membrane"/>
    <property type="evidence" value="ECO:0007669"/>
    <property type="project" value="UniProtKB-SubCell"/>
</dbReference>
<dbReference type="Proteomes" id="UP000462865">
    <property type="component" value="Unassembled WGS sequence"/>
</dbReference>
<keyword evidence="5 7" id="KW-0472">Membrane</keyword>
<dbReference type="EMBL" id="QIBW01000006">
    <property type="protein sequence ID" value="ROT90238.1"/>
    <property type="molecule type" value="Genomic_DNA"/>
</dbReference>
<keyword evidence="4 7" id="KW-1133">Transmembrane helix</keyword>
<keyword evidence="2" id="KW-1003">Cell membrane</keyword>
<dbReference type="Proteomes" id="UP000285258">
    <property type="component" value="Unassembled WGS sequence"/>
</dbReference>
<comment type="subcellular location">
    <subcellularLocation>
        <location evidence="1">Cell membrane</location>
        <topology evidence="1">Multi-pass membrane protein</topology>
    </subcellularLocation>
</comment>
<reference evidence="9" key="2">
    <citation type="journal article" date="2019" name="Int. J. Syst. Evol. Microbiol.">
        <title>Gordonibacter faecihominis is a later heterotypic synonym of Gordonibacter urolithinfaciens.</title>
        <authorList>
            <person name="Danylec N."/>
            <person name="Stoll D.A."/>
            <person name="Huch M."/>
        </authorList>
    </citation>
    <scope>NUCLEOTIDE SEQUENCE</scope>
    <source>
        <strain evidence="9">DSM 27213</strain>
    </source>
</reference>
<reference evidence="9" key="3">
    <citation type="journal article" date="2019" name="Microbiol. Resour. Announc.">
        <title>Draft Genome Sequences of Type Strains of Gordonibacter faecihominis, Paraeggerthella hongkongensis, Parvibacter caecicola,Slackia equolifaciens, Slackia faecicanis, and Slackia isoflavoniconvertens.</title>
        <authorList>
            <person name="Danylec N."/>
            <person name="Stoll D.A."/>
            <person name="Dotsch A."/>
            <person name="Huch M."/>
        </authorList>
    </citation>
    <scope>NUCLEOTIDE SEQUENCE</scope>
    <source>
        <strain evidence="9">DSM 27213</strain>
    </source>
</reference>